<feature type="chain" id="PRO_5047342749" evidence="4">
    <location>
        <begin position="21"/>
        <end position="203"/>
    </location>
</feature>
<evidence type="ECO:0000256" key="4">
    <source>
        <dbReference type="SAM" id="SignalP"/>
    </source>
</evidence>
<dbReference type="InterPro" id="IPR000627">
    <property type="entry name" value="Intradiol_dOase_C"/>
</dbReference>
<protein>
    <submittedName>
        <fullName evidence="6">Intradiol ring-cleavage dioxygenase</fullName>
    </submittedName>
</protein>
<reference evidence="7" key="1">
    <citation type="journal article" date="2019" name="Int. J. Syst. Evol. Microbiol.">
        <title>The Global Catalogue of Microorganisms (GCM) 10K type strain sequencing project: providing services to taxonomists for standard genome sequencing and annotation.</title>
        <authorList>
            <consortium name="The Broad Institute Genomics Platform"/>
            <consortium name="The Broad Institute Genome Sequencing Center for Infectious Disease"/>
            <person name="Wu L."/>
            <person name="Ma J."/>
        </authorList>
    </citation>
    <scope>NUCLEOTIDE SEQUENCE [LARGE SCALE GENOMIC DNA]</scope>
    <source>
        <strain evidence="7">CCUG 63682</strain>
    </source>
</reference>
<dbReference type="Proteomes" id="UP001595953">
    <property type="component" value="Unassembled WGS sequence"/>
</dbReference>
<dbReference type="PANTHER" id="PTHR33711">
    <property type="entry name" value="DIOXYGENASE, PUTATIVE (AFU_ORTHOLOGUE AFUA_2G02910)-RELATED"/>
    <property type="match status" value="1"/>
</dbReference>
<comment type="caution">
    <text evidence="6">The sequence shown here is derived from an EMBL/GenBank/DDBJ whole genome shotgun (WGS) entry which is preliminary data.</text>
</comment>
<dbReference type="InterPro" id="IPR050770">
    <property type="entry name" value="Intradiol_RC_Dioxygenase"/>
</dbReference>
<dbReference type="InterPro" id="IPR015889">
    <property type="entry name" value="Intradiol_dOase_core"/>
</dbReference>
<gene>
    <name evidence="6" type="ORF">ACFO5O_07805</name>
</gene>
<keyword evidence="2 6" id="KW-0223">Dioxygenase</keyword>
<keyword evidence="3" id="KW-0560">Oxidoreductase</keyword>
<evidence type="ECO:0000313" key="6">
    <source>
        <dbReference type="EMBL" id="MFC4722221.1"/>
    </source>
</evidence>
<evidence type="ECO:0000259" key="5">
    <source>
        <dbReference type="Pfam" id="PF00775"/>
    </source>
</evidence>
<sequence length="203" mass="22699">MVRPLYLSLLILLFCSCAESQTKLIGGPCEGCEAIYEYGTKALKAIDTIPGFKESSNKIKISGTVYKVDGKTPAKDVILYIYHTNSKGIYPSNSGSKGWERRHGYMRTWLKTDAQGSYTFYTSRPASYPNATIPQHIHITVKEPDKNEYYIEDIYFSDDPYLTSNIKNRAQPRGGKGVVSLSGSGKIKEAQRNIVLGLHIPNY</sequence>
<proteinExistence type="inferred from homology"/>
<accession>A0ABV9N1P9</accession>
<name>A0ABV9N1P9_9FLAO</name>
<dbReference type="EMBL" id="JBHSGP010000013">
    <property type="protein sequence ID" value="MFC4722221.1"/>
    <property type="molecule type" value="Genomic_DNA"/>
</dbReference>
<dbReference type="Gene3D" id="2.60.130.10">
    <property type="entry name" value="Aromatic compound dioxygenase"/>
    <property type="match status" value="1"/>
</dbReference>
<evidence type="ECO:0000256" key="2">
    <source>
        <dbReference type="ARBA" id="ARBA00022964"/>
    </source>
</evidence>
<organism evidence="6 7">
    <name type="scientific">Geojedonia litorea</name>
    <dbReference type="NCBI Taxonomy" id="1268269"/>
    <lineage>
        <taxon>Bacteria</taxon>
        <taxon>Pseudomonadati</taxon>
        <taxon>Bacteroidota</taxon>
        <taxon>Flavobacteriia</taxon>
        <taxon>Flavobacteriales</taxon>
        <taxon>Flavobacteriaceae</taxon>
        <taxon>Geojedonia</taxon>
    </lineage>
</organism>
<feature type="domain" description="Intradiol ring-cleavage dioxygenases" evidence="5">
    <location>
        <begin position="53"/>
        <end position="172"/>
    </location>
</feature>
<dbReference type="SUPFAM" id="SSF49482">
    <property type="entry name" value="Aromatic compound dioxygenase"/>
    <property type="match status" value="1"/>
</dbReference>
<dbReference type="PROSITE" id="PS51257">
    <property type="entry name" value="PROKAR_LIPOPROTEIN"/>
    <property type="match status" value="1"/>
</dbReference>
<evidence type="ECO:0000256" key="1">
    <source>
        <dbReference type="ARBA" id="ARBA00007825"/>
    </source>
</evidence>
<dbReference type="PANTHER" id="PTHR33711:SF7">
    <property type="entry name" value="INTRADIOL RING-CLEAVAGE DIOXYGENASES DOMAIN-CONTAINING PROTEIN-RELATED"/>
    <property type="match status" value="1"/>
</dbReference>
<dbReference type="GO" id="GO:0051213">
    <property type="term" value="F:dioxygenase activity"/>
    <property type="evidence" value="ECO:0007669"/>
    <property type="project" value="UniProtKB-KW"/>
</dbReference>
<dbReference type="Pfam" id="PF00775">
    <property type="entry name" value="Dioxygenase_C"/>
    <property type="match status" value="1"/>
</dbReference>
<keyword evidence="7" id="KW-1185">Reference proteome</keyword>
<evidence type="ECO:0000256" key="3">
    <source>
        <dbReference type="ARBA" id="ARBA00023002"/>
    </source>
</evidence>
<evidence type="ECO:0000313" key="7">
    <source>
        <dbReference type="Proteomes" id="UP001595953"/>
    </source>
</evidence>
<dbReference type="RefSeq" id="WP_387962553.1">
    <property type="nucleotide sequence ID" value="NZ_JBHSGP010000013.1"/>
</dbReference>
<comment type="similarity">
    <text evidence="1">Belongs to the intradiol ring-cleavage dioxygenase family.</text>
</comment>
<feature type="signal peptide" evidence="4">
    <location>
        <begin position="1"/>
        <end position="20"/>
    </location>
</feature>
<keyword evidence="4" id="KW-0732">Signal</keyword>